<dbReference type="InterPro" id="IPR011698">
    <property type="entry name" value="GATase_3"/>
</dbReference>
<evidence type="ECO:0000313" key="13">
    <source>
        <dbReference type="Proteomes" id="UP000199382"/>
    </source>
</evidence>
<feature type="domain" description="CobB/CobQ-like glutamine amidotransferase" evidence="11">
    <location>
        <begin position="250"/>
        <end position="435"/>
    </location>
</feature>
<evidence type="ECO:0000256" key="6">
    <source>
        <dbReference type="ARBA" id="ARBA00022741"/>
    </source>
</evidence>
<evidence type="ECO:0000256" key="7">
    <source>
        <dbReference type="ARBA" id="ARBA00022840"/>
    </source>
</evidence>
<evidence type="ECO:0000259" key="11">
    <source>
        <dbReference type="Pfam" id="PF07685"/>
    </source>
</evidence>
<comment type="pathway">
    <text evidence="2">Cofactor biosynthesis; adenosylcobalamin biosynthesis.</text>
</comment>
<organism evidence="12 13">
    <name type="scientific">Aliiruegeria lutimaris</name>
    <dbReference type="NCBI Taxonomy" id="571298"/>
    <lineage>
        <taxon>Bacteria</taxon>
        <taxon>Pseudomonadati</taxon>
        <taxon>Pseudomonadota</taxon>
        <taxon>Alphaproteobacteria</taxon>
        <taxon>Rhodobacterales</taxon>
        <taxon>Roseobacteraceae</taxon>
        <taxon>Aliiruegeria</taxon>
    </lineage>
</organism>
<keyword evidence="6" id="KW-0547">Nucleotide-binding</keyword>
<comment type="similarity">
    <text evidence="3">Belongs to the CobB/CobQ family. CobQ subfamily.</text>
</comment>
<dbReference type="NCBIfam" id="NF002204">
    <property type="entry name" value="PRK01077.1"/>
    <property type="match status" value="1"/>
</dbReference>
<dbReference type="InterPro" id="IPR029062">
    <property type="entry name" value="Class_I_gatase-like"/>
</dbReference>
<dbReference type="NCBIfam" id="TIGR00379">
    <property type="entry name" value="cobB"/>
    <property type="match status" value="1"/>
</dbReference>
<dbReference type="PANTHER" id="PTHR43873">
    <property type="entry name" value="COBYRINATE A,C-DIAMIDE SYNTHASE"/>
    <property type="match status" value="1"/>
</dbReference>
<comment type="cofactor">
    <cofactor evidence="1">
        <name>Mg(2+)</name>
        <dbReference type="ChEBI" id="CHEBI:18420"/>
    </cofactor>
</comment>
<evidence type="ECO:0000256" key="1">
    <source>
        <dbReference type="ARBA" id="ARBA00001946"/>
    </source>
</evidence>
<evidence type="ECO:0000256" key="2">
    <source>
        <dbReference type="ARBA" id="ARBA00004953"/>
    </source>
</evidence>
<dbReference type="GO" id="GO:0009236">
    <property type="term" value="P:cobalamin biosynthetic process"/>
    <property type="evidence" value="ECO:0007669"/>
    <property type="project" value="UniProtKB-KW"/>
</dbReference>
<keyword evidence="7" id="KW-0067">ATP-binding</keyword>
<gene>
    <name evidence="12" type="ORF">SAMN04488026_101493</name>
</gene>
<keyword evidence="5" id="KW-0436">Ligase</keyword>
<dbReference type="PROSITE" id="PS51274">
    <property type="entry name" value="GATASE_COBBQ"/>
    <property type="match status" value="1"/>
</dbReference>
<dbReference type="OrthoDB" id="9764035at2"/>
<evidence type="ECO:0000256" key="9">
    <source>
        <dbReference type="ARBA" id="ARBA00022962"/>
    </source>
</evidence>
<reference evidence="12 13" key="1">
    <citation type="submission" date="2016-10" db="EMBL/GenBank/DDBJ databases">
        <authorList>
            <person name="de Groot N.N."/>
        </authorList>
    </citation>
    <scope>NUCLEOTIDE SEQUENCE [LARGE SCALE GENOMIC DNA]</scope>
    <source>
        <strain evidence="12 13">DSM 25294</strain>
    </source>
</reference>
<dbReference type="Proteomes" id="UP000199382">
    <property type="component" value="Unassembled WGS sequence"/>
</dbReference>
<keyword evidence="4" id="KW-0169">Cobalamin biosynthesis</keyword>
<name>A0A1G8S9W2_9RHOB</name>
<keyword evidence="9" id="KW-0315">Glutamine amidotransferase</keyword>
<dbReference type="InterPro" id="IPR027417">
    <property type="entry name" value="P-loop_NTPase"/>
</dbReference>
<dbReference type="Pfam" id="PF07685">
    <property type="entry name" value="GATase_3"/>
    <property type="match status" value="1"/>
</dbReference>
<dbReference type="AlphaFoldDB" id="A0A1G8S9W2"/>
<dbReference type="STRING" id="571298.SAMN04488026_101493"/>
<evidence type="ECO:0000313" key="12">
    <source>
        <dbReference type="EMBL" id="SDJ25953.1"/>
    </source>
</evidence>
<evidence type="ECO:0000256" key="8">
    <source>
        <dbReference type="ARBA" id="ARBA00022842"/>
    </source>
</evidence>
<dbReference type="CDD" id="cd03130">
    <property type="entry name" value="GATase1_CobB"/>
    <property type="match status" value="1"/>
</dbReference>
<dbReference type="PANTHER" id="PTHR43873:SF1">
    <property type="entry name" value="COBYRINATE A,C-DIAMIDE SYNTHASE"/>
    <property type="match status" value="1"/>
</dbReference>
<protein>
    <submittedName>
        <fullName evidence="12">Hydrogenobyrinic acid a,c-diamide synthase (Glutamine-hydrolysing)</fullName>
    </submittedName>
</protein>
<dbReference type="SUPFAM" id="SSF52540">
    <property type="entry name" value="P-loop containing nucleoside triphosphate hydrolases"/>
    <property type="match status" value="1"/>
</dbReference>
<dbReference type="InterPro" id="IPR002586">
    <property type="entry name" value="CobQ/CobB/MinD/ParA_Nub-bd_dom"/>
</dbReference>
<evidence type="ECO:0000256" key="3">
    <source>
        <dbReference type="ARBA" id="ARBA00006205"/>
    </source>
</evidence>
<evidence type="ECO:0000256" key="4">
    <source>
        <dbReference type="ARBA" id="ARBA00022573"/>
    </source>
</evidence>
<dbReference type="Gene3D" id="3.40.50.880">
    <property type="match status" value="1"/>
</dbReference>
<proteinExistence type="inferred from homology"/>
<feature type="domain" description="CobQ/CobB/MinD/ParA nucleotide binding" evidence="10">
    <location>
        <begin position="8"/>
        <end position="185"/>
    </location>
</feature>
<sequence>MSAAPRFMIAAAHKSSGKTVISSGVAAAMTARGTRVAGFKKGPDYIDPMWLQLATGRPTYNLDFNTMQRDELQDLFASRSAGADISLVEANKGLFDGVCPEGSDSNAELAKLLNLPVVLVVDCRGMTRGVAPLLLGYQLFDRSVEIAGVILNKVGGARHELKLRQAVESYTEVPVLGTVAAAASLDIYERHLGLTTPSEAVQTGQFLERAAGRIEQQVDIDRLMEIGHMAPALKPAASPKVPGAGFSGLRIGVARDEAFAFYYSDDLEAFEQAGVKLVPVDMLRDRSLPEIDALFIGGGFPETQMEALSSNRAMRESVRHALEGGLPCYAECGGLMYLCRSLSWRGETLPMVGFFQADAVMHARPQGRGYVRYTATEHALWDTRPGERTAHEFHYASVENIGTPTYARRITRGYGIDGASDALIRANTQAGFVHLRHTIGTPWVTEFLSFVAHCRDMQSRKSPAREERG</sequence>
<keyword evidence="13" id="KW-1185">Reference proteome</keyword>
<accession>A0A1G8S9W2</accession>
<dbReference type="EMBL" id="FNEK01000014">
    <property type="protein sequence ID" value="SDJ25953.1"/>
    <property type="molecule type" value="Genomic_DNA"/>
</dbReference>
<dbReference type="SUPFAM" id="SSF52317">
    <property type="entry name" value="Class I glutamine amidotransferase-like"/>
    <property type="match status" value="1"/>
</dbReference>
<evidence type="ECO:0000259" key="10">
    <source>
        <dbReference type="Pfam" id="PF01656"/>
    </source>
</evidence>
<dbReference type="Pfam" id="PF01656">
    <property type="entry name" value="CbiA"/>
    <property type="match status" value="1"/>
</dbReference>
<dbReference type="GO" id="GO:0042242">
    <property type="term" value="F:cobyrinic acid a,c-diamide synthase activity"/>
    <property type="evidence" value="ECO:0007669"/>
    <property type="project" value="InterPro"/>
</dbReference>
<evidence type="ECO:0000256" key="5">
    <source>
        <dbReference type="ARBA" id="ARBA00022598"/>
    </source>
</evidence>
<keyword evidence="8" id="KW-0460">Magnesium</keyword>
<dbReference type="InterPro" id="IPR004484">
    <property type="entry name" value="CbiA/CobB_synth"/>
</dbReference>
<dbReference type="Gene3D" id="3.40.50.300">
    <property type="entry name" value="P-loop containing nucleotide triphosphate hydrolases"/>
    <property type="match status" value="1"/>
</dbReference>